<comment type="similarity">
    <text evidence="5">Belongs to the serine/threonine dehydratase family.</text>
</comment>
<evidence type="ECO:0000256" key="6">
    <source>
        <dbReference type="ARBA" id="ARBA00022842"/>
    </source>
</evidence>
<keyword evidence="8 10" id="KW-0456">Lyase</keyword>
<evidence type="ECO:0000256" key="4">
    <source>
        <dbReference type="ARBA" id="ARBA00001946"/>
    </source>
</evidence>
<dbReference type="InterPro" id="IPR036052">
    <property type="entry name" value="TrpB-like_PALP_sf"/>
</dbReference>
<dbReference type="GO" id="GO:0005524">
    <property type="term" value="F:ATP binding"/>
    <property type="evidence" value="ECO:0007669"/>
    <property type="project" value="TreeGrafter"/>
</dbReference>
<dbReference type="PROSITE" id="PS00165">
    <property type="entry name" value="DEHYDRATASE_SER_THR"/>
    <property type="match status" value="1"/>
</dbReference>
<gene>
    <name evidence="10" type="ORF">FBZ89_1227</name>
</gene>
<dbReference type="PANTHER" id="PTHR43050:SF1">
    <property type="entry name" value="SERINE RACEMASE"/>
    <property type="match status" value="1"/>
</dbReference>
<evidence type="ECO:0000259" key="9">
    <source>
        <dbReference type="Pfam" id="PF00291"/>
    </source>
</evidence>
<evidence type="ECO:0000313" key="10">
    <source>
        <dbReference type="EMBL" id="TWB12907.1"/>
    </source>
</evidence>
<evidence type="ECO:0000256" key="5">
    <source>
        <dbReference type="ARBA" id="ARBA00010869"/>
    </source>
</evidence>
<dbReference type="AlphaFoldDB" id="A0A560EU84"/>
<reference evidence="10 11" key="1">
    <citation type="submission" date="2019-06" db="EMBL/GenBank/DDBJ databases">
        <title>Genomic Encyclopedia of Type Strains, Phase IV (KMG-V): Genome sequencing to study the core and pangenomes of soil and plant-associated prokaryotes.</title>
        <authorList>
            <person name="Whitman W."/>
        </authorList>
    </citation>
    <scope>NUCLEOTIDE SEQUENCE [LARGE SCALE GENOMIC DNA]</scope>
    <source>
        <strain evidence="10 11">BR 11880</strain>
    </source>
</reference>
<name>A0A560EU84_9PROT</name>
<dbReference type="GO" id="GO:0000287">
    <property type="term" value="F:magnesium ion binding"/>
    <property type="evidence" value="ECO:0007669"/>
    <property type="project" value="TreeGrafter"/>
</dbReference>
<proteinExistence type="inferred from homology"/>
<dbReference type="GO" id="GO:0030170">
    <property type="term" value="F:pyridoxal phosphate binding"/>
    <property type="evidence" value="ECO:0007669"/>
    <property type="project" value="InterPro"/>
</dbReference>
<dbReference type="Gene3D" id="3.40.50.1100">
    <property type="match status" value="2"/>
</dbReference>
<comment type="cofactor">
    <cofactor evidence="4">
        <name>Mg(2+)</name>
        <dbReference type="ChEBI" id="CHEBI:18420"/>
    </cofactor>
</comment>
<dbReference type="GO" id="GO:0030378">
    <property type="term" value="F:serine racemase activity"/>
    <property type="evidence" value="ECO:0007669"/>
    <property type="project" value="TreeGrafter"/>
</dbReference>
<dbReference type="Proteomes" id="UP000319859">
    <property type="component" value="Unassembled WGS sequence"/>
</dbReference>
<dbReference type="PANTHER" id="PTHR43050">
    <property type="entry name" value="SERINE / THREONINE RACEMASE FAMILY MEMBER"/>
    <property type="match status" value="1"/>
</dbReference>
<protein>
    <submittedName>
        <fullName evidence="10">L-threonine ammonia-lyase</fullName>
    </submittedName>
</protein>
<keyword evidence="6" id="KW-0460">Magnesium</keyword>
<dbReference type="GO" id="GO:0018114">
    <property type="term" value="F:threonine racemase activity"/>
    <property type="evidence" value="ECO:0007669"/>
    <property type="project" value="TreeGrafter"/>
</dbReference>
<evidence type="ECO:0000256" key="3">
    <source>
        <dbReference type="ARBA" id="ARBA00001936"/>
    </source>
</evidence>
<dbReference type="SUPFAM" id="SSF53686">
    <property type="entry name" value="Tryptophan synthase beta subunit-like PLP-dependent enzymes"/>
    <property type="match status" value="1"/>
</dbReference>
<evidence type="ECO:0000256" key="1">
    <source>
        <dbReference type="ARBA" id="ARBA00001913"/>
    </source>
</evidence>
<dbReference type="GO" id="GO:0003941">
    <property type="term" value="F:L-serine ammonia-lyase activity"/>
    <property type="evidence" value="ECO:0007669"/>
    <property type="project" value="TreeGrafter"/>
</dbReference>
<comment type="cofactor">
    <cofactor evidence="2">
        <name>pyridoxal 5'-phosphate</name>
        <dbReference type="ChEBI" id="CHEBI:597326"/>
    </cofactor>
</comment>
<evidence type="ECO:0000313" key="11">
    <source>
        <dbReference type="Proteomes" id="UP000319859"/>
    </source>
</evidence>
<dbReference type="CDD" id="cd01562">
    <property type="entry name" value="Thr-dehyd"/>
    <property type="match status" value="1"/>
</dbReference>
<evidence type="ECO:0000256" key="7">
    <source>
        <dbReference type="ARBA" id="ARBA00022898"/>
    </source>
</evidence>
<dbReference type="RefSeq" id="WP_145753068.1">
    <property type="nucleotide sequence ID" value="NZ_VITN01000022.1"/>
</dbReference>
<dbReference type="Pfam" id="PF00291">
    <property type="entry name" value="PALP"/>
    <property type="match status" value="1"/>
</dbReference>
<dbReference type="FunFam" id="3.40.50.1100:FF:000005">
    <property type="entry name" value="Threonine dehydratase catabolic"/>
    <property type="match status" value="1"/>
</dbReference>
<keyword evidence="7" id="KW-0663">Pyridoxal phosphate</keyword>
<comment type="caution">
    <text evidence="10">The sequence shown here is derived from an EMBL/GenBank/DDBJ whole genome shotgun (WGS) entry which is preliminary data.</text>
</comment>
<comment type="cofactor">
    <cofactor evidence="1">
        <name>Ca(2+)</name>
        <dbReference type="ChEBI" id="CHEBI:29108"/>
    </cofactor>
</comment>
<comment type="cofactor">
    <cofactor evidence="3">
        <name>Mn(2+)</name>
        <dbReference type="ChEBI" id="CHEBI:29035"/>
    </cofactor>
</comment>
<feature type="domain" description="Tryptophan synthase beta chain-like PALP" evidence="9">
    <location>
        <begin position="24"/>
        <end position="312"/>
    </location>
</feature>
<dbReference type="InterPro" id="IPR001926">
    <property type="entry name" value="TrpB-like_PALP"/>
</dbReference>
<dbReference type="InterPro" id="IPR000634">
    <property type="entry name" value="Ser/Thr_deHydtase_PyrdxlP-BS"/>
</dbReference>
<organism evidence="10 11">
    <name type="scientific">Nitrospirillum amazonense</name>
    <dbReference type="NCBI Taxonomy" id="28077"/>
    <lineage>
        <taxon>Bacteria</taxon>
        <taxon>Pseudomonadati</taxon>
        <taxon>Pseudomonadota</taxon>
        <taxon>Alphaproteobacteria</taxon>
        <taxon>Rhodospirillales</taxon>
        <taxon>Azospirillaceae</taxon>
        <taxon>Nitrospirillum</taxon>
    </lineage>
</organism>
<dbReference type="EMBL" id="VITN01000022">
    <property type="protein sequence ID" value="TWB12907.1"/>
    <property type="molecule type" value="Genomic_DNA"/>
</dbReference>
<accession>A0A560EU84</accession>
<sequence length="328" mass="33056">MAAMAVTGADVEAAAQLLAGKAVVTPLITNAALDAAVGARVLLKPEVLQRTGSFKFRGAYNRLGRLTAEERSRGVVAWSSGNHAQGVAEAARLVGTRATIVMPADAPAIKVAGTRALGAAIVFYDRLTEDREAIGRDLCARTGAVLVPSYDDVHIIAGQGTVGLEIGRQAAALGLTVDACLVNCSGGGLATGTALGLKQTFPQASVHTAEPEGFDDMARSLTAGERLANAPGAKSSCDALLAPIPGTITFPLAQALLGPGLGVTEAEVRAAMRFAAANLKLVVEPGGAAALAALLAGKVETAGRTIAVVLSGGNVDPVFYAEVLAEAA</sequence>
<dbReference type="GO" id="GO:0070179">
    <property type="term" value="P:D-serine biosynthetic process"/>
    <property type="evidence" value="ECO:0007669"/>
    <property type="project" value="TreeGrafter"/>
</dbReference>
<evidence type="ECO:0000256" key="8">
    <source>
        <dbReference type="ARBA" id="ARBA00023239"/>
    </source>
</evidence>
<evidence type="ECO:0000256" key="2">
    <source>
        <dbReference type="ARBA" id="ARBA00001933"/>
    </source>
</evidence>
<dbReference type="OrthoDB" id="9811476at2"/>